<feature type="compositionally biased region" description="Basic and acidic residues" evidence="1">
    <location>
        <begin position="93"/>
        <end position="131"/>
    </location>
</feature>
<proteinExistence type="predicted"/>
<dbReference type="AlphaFoldDB" id="A0A2K0UI00"/>
<name>A0A2K0UI00_TRIHA</name>
<evidence type="ECO:0000313" key="3">
    <source>
        <dbReference type="Proteomes" id="UP000236290"/>
    </source>
</evidence>
<dbReference type="InterPro" id="IPR013640">
    <property type="entry name" value="Vfa1"/>
</dbReference>
<dbReference type="GO" id="GO:0005768">
    <property type="term" value="C:endosome"/>
    <property type="evidence" value="ECO:0007669"/>
    <property type="project" value="TreeGrafter"/>
</dbReference>
<dbReference type="Pfam" id="PF08432">
    <property type="entry name" value="Vfa1"/>
    <property type="match status" value="1"/>
</dbReference>
<dbReference type="PANTHER" id="PTHR28218:SF1">
    <property type="entry name" value="VPS4-ASSOCIATED PROTEIN 1"/>
    <property type="match status" value="1"/>
</dbReference>
<organism evidence="2 3">
    <name type="scientific">Trichoderma harzianum</name>
    <name type="common">Hypocrea lixii</name>
    <dbReference type="NCBI Taxonomy" id="5544"/>
    <lineage>
        <taxon>Eukaryota</taxon>
        <taxon>Fungi</taxon>
        <taxon>Dikarya</taxon>
        <taxon>Ascomycota</taxon>
        <taxon>Pezizomycotina</taxon>
        <taxon>Sordariomycetes</taxon>
        <taxon>Hypocreomycetidae</taxon>
        <taxon>Hypocreales</taxon>
        <taxon>Hypocreaceae</taxon>
        <taxon>Trichoderma</taxon>
    </lineage>
</organism>
<evidence type="ECO:0000313" key="2">
    <source>
        <dbReference type="EMBL" id="PNP57420.1"/>
    </source>
</evidence>
<dbReference type="EMBL" id="MTYI01000027">
    <property type="protein sequence ID" value="PNP57420.1"/>
    <property type="molecule type" value="Genomic_DNA"/>
</dbReference>
<comment type="caution">
    <text evidence="2">The sequence shown here is derived from an EMBL/GenBank/DDBJ whole genome shotgun (WGS) entry which is preliminary data.</text>
</comment>
<evidence type="ECO:0008006" key="4">
    <source>
        <dbReference type="Google" id="ProtNLM"/>
    </source>
</evidence>
<feature type="compositionally biased region" description="Basic and acidic residues" evidence="1">
    <location>
        <begin position="185"/>
        <end position="197"/>
    </location>
</feature>
<feature type="region of interest" description="Disordered" evidence="1">
    <location>
        <begin position="77"/>
        <end position="148"/>
    </location>
</feature>
<protein>
    <recommendedName>
        <fullName evidence="4">VPS4-associated protein 1</fullName>
    </recommendedName>
</protein>
<gene>
    <name evidence="2" type="ORF">THARTR1_02417</name>
</gene>
<reference evidence="2 3" key="1">
    <citation type="submission" date="2017-02" db="EMBL/GenBank/DDBJ databases">
        <title>Genomes of Trichoderma spp. with biocontrol activity.</title>
        <authorList>
            <person name="Gardiner D."/>
            <person name="Kazan K."/>
            <person name="Vos C."/>
            <person name="Harvey P."/>
        </authorList>
    </citation>
    <scope>NUCLEOTIDE SEQUENCE [LARGE SCALE GENOMIC DNA]</scope>
    <source>
        <strain evidence="2 3">Tr1</strain>
    </source>
</reference>
<sequence>MAAPFPNLYTHRKVAESAAKACDICYKPSSSVLITPDKKDFFYICPVHLKDRYFCAPNIDEDAIKAKREKDLAEEKDKLMKEYQEKQRKKKEKEKEKEKDKDKDKDKDEAKDKDKDKDKDKEKEKQETKDETEADTNGTETPKEEDEPRVFELKRCVLVQELILFAITTHALYSSFYQQRLQRKRQAEAAKRDRERASQPNYFPSVPTEPPKK</sequence>
<dbReference type="PANTHER" id="PTHR28218">
    <property type="entry name" value="VPS4-ASSOCIATED PROTEIN 1"/>
    <property type="match status" value="1"/>
</dbReference>
<dbReference type="GO" id="GO:0007034">
    <property type="term" value="P:vacuolar transport"/>
    <property type="evidence" value="ECO:0007669"/>
    <property type="project" value="TreeGrafter"/>
</dbReference>
<dbReference type="Proteomes" id="UP000236290">
    <property type="component" value="Unassembled WGS sequence"/>
</dbReference>
<feature type="compositionally biased region" description="Basic and acidic residues" evidence="1">
    <location>
        <begin position="77"/>
        <end position="86"/>
    </location>
</feature>
<evidence type="ECO:0000256" key="1">
    <source>
        <dbReference type="SAM" id="MobiDB-lite"/>
    </source>
</evidence>
<dbReference type="OrthoDB" id="2158714at2759"/>
<feature type="region of interest" description="Disordered" evidence="1">
    <location>
        <begin position="182"/>
        <end position="213"/>
    </location>
</feature>
<accession>A0A2K0UI00</accession>